<dbReference type="InterPro" id="IPR052413">
    <property type="entry name" value="SUR7_domain"/>
</dbReference>
<dbReference type="PANTHER" id="PTHR28019:SF2">
    <property type="entry name" value="CELL MEMBRANE PROTEIN YLR413W-RELATED"/>
    <property type="match status" value="1"/>
</dbReference>
<dbReference type="Pfam" id="PF06687">
    <property type="entry name" value="SUR7"/>
    <property type="match status" value="1"/>
</dbReference>
<evidence type="ECO:0000313" key="3">
    <source>
        <dbReference type="Proteomes" id="UP000663699"/>
    </source>
</evidence>
<dbReference type="GO" id="GO:0005886">
    <property type="term" value="C:plasma membrane"/>
    <property type="evidence" value="ECO:0007669"/>
    <property type="project" value="InterPro"/>
</dbReference>
<feature type="transmembrane region" description="Helical" evidence="1">
    <location>
        <begin position="135"/>
        <end position="161"/>
    </location>
</feature>
<organism evidence="2 3">
    <name type="scientific">Pneumocystis wakefieldiae</name>
    <dbReference type="NCBI Taxonomy" id="38082"/>
    <lineage>
        <taxon>Eukaryota</taxon>
        <taxon>Fungi</taxon>
        <taxon>Dikarya</taxon>
        <taxon>Ascomycota</taxon>
        <taxon>Taphrinomycotina</taxon>
        <taxon>Pneumocystomycetes</taxon>
        <taxon>Pneumocystaceae</taxon>
        <taxon>Pneumocystis</taxon>
    </lineage>
</organism>
<reference evidence="2" key="1">
    <citation type="submission" date="2020-06" db="EMBL/GenBank/DDBJ databases">
        <title>Genomes of multiple members of Pneumocystis genus reveal paths to human pathogen Pneumocystis jirovecii.</title>
        <authorList>
            <person name="Cisse O.H."/>
            <person name="Ma L."/>
            <person name="Dekker J."/>
            <person name="Khil P."/>
            <person name="Jo J."/>
            <person name="Brenchley J."/>
            <person name="Blair R."/>
            <person name="Pahar B."/>
            <person name="Chabe M."/>
            <person name="Van Rompay K.A."/>
            <person name="Keesler R."/>
            <person name="Sukura A."/>
            <person name="Hirsch V."/>
            <person name="Kutty G."/>
            <person name="Liu Y."/>
            <person name="Peng L."/>
            <person name="Chen J."/>
            <person name="Song J."/>
            <person name="Weissenbacher-Lang C."/>
            <person name="Xu J."/>
            <person name="Upham N.S."/>
            <person name="Stajich J.E."/>
            <person name="Cuomo C.A."/>
            <person name="Cushion M.T."/>
            <person name="Kovacs J.A."/>
        </authorList>
    </citation>
    <scope>NUCLEOTIDE SEQUENCE</scope>
    <source>
        <strain evidence="2">2A</strain>
    </source>
</reference>
<dbReference type="OrthoDB" id="2327445at2759"/>
<keyword evidence="1" id="KW-0472">Membrane</keyword>
<proteinExistence type="predicted"/>
<keyword evidence="1" id="KW-1133">Transmembrane helix</keyword>
<name>A0A899G2S7_9ASCO</name>
<dbReference type="GO" id="GO:0051285">
    <property type="term" value="C:cell cortex of cell tip"/>
    <property type="evidence" value="ECO:0007669"/>
    <property type="project" value="TreeGrafter"/>
</dbReference>
<dbReference type="GO" id="GO:0031505">
    <property type="term" value="P:fungal-type cell wall organization"/>
    <property type="evidence" value="ECO:0007669"/>
    <property type="project" value="TreeGrafter"/>
</dbReference>
<keyword evidence="1" id="KW-0812">Transmembrane</keyword>
<dbReference type="Gene3D" id="1.20.140.150">
    <property type="match status" value="1"/>
</dbReference>
<dbReference type="InterPro" id="IPR009571">
    <property type="entry name" value="SUR7/Rim9-like_fungi"/>
</dbReference>
<feature type="transmembrane region" description="Helical" evidence="1">
    <location>
        <begin position="173"/>
        <end position="194"/>
    </location>
</feature>
<evidence type="ECO:0000256" key="1">
    <source>
        <dbReference type="SAM" id="Phobius"/>
    </source>
</evidence>
<dbReference type="PANTHER" id="PTHR28019">
    <property type="entry name" value="CELL MEMBRANE PROTEIN YLR413W-RELATED"/>
    <property type="match status" value="1"/>
</dbReference>
<feature type="transmembrane region" description="Helical" evidence="1">
    <location>
        <begin position="12"/>
        <end position="33"/>
    </location>
</feature>
<evidence type="ECO:0000313" key="2">
    <source>
        <dbReference type="EMBL" id="QSL66945.1"/>
    </source>
</evidence>
<dbReference type="Proteomes" id="UP000663699">
    <property type="component" value="Chromosome 15"/>
</dbReference>
<sequence length="254" mass="28483">MGAWLVRVFRTLLPLVVIALSLLSLCLTLFAGLRRDPYIDKNYVFKVDATNFAQYQGPRRDAGSTPANSIGLANHYYVYLWNHCESNKKMNFFYCSRPRIDYYFNSVRLLKARLKRDVLVKIPTGSDSYHKRLQITSYCALAFLAFGLVLSFTTFVFVGIITLAGSGTAFTSALSGISTLVLIIGSGLVSGQYLELKNLIRDKASYLKVTGEEGSWGLFFLWASSALSLLSFISLLLATRFIRNKREATAKLYN</sequence>
<keyword evidence="3" id="KW-1185">Reference proteome</keyword>
<dbReference type="EMBL" id="CP054546">
    <property type="protein sequence ID" value="QSL66945.1"/>
    <property type="molecule type" value="Genomic_DNA"/>
</dbReference>
<accession>A0A899G2S7</accession>
<protein>
    <submittedName>
        <fullName evidence="2">Uncharacterized protein</fullName>
    </submittedName>
</protein>
<gene>
    <name evidence="2" type="ORF">MERGE_001332</name>
</gene>
<feature type="transmembrane region" description="Helical" evidence="1">
    <location>
        <begin position="214"/>
        <end position="238"/>
    </location>
</feature>
<dbReference type="AlphaFoldDB" id="A0A899G2S7"/>